<evidence type="ECO:0000313" key="3">
    <source>
        <dbReference type="Proteomes" id="UP000620147"/>
    </source>
</evidence>
<evidence type="ECO:0000256" key="1">
    <source>
        <dbReference type="SAM" id="SignalP"/>
    </source>
</evidence>
<keyword evidence="3" id="KW-1185">Reference proteome</keyword>
<sequence>MKKVLSLVLAAALAVSLSACGGALVDLDTPKSEELTAQYDFYPDAMNTIRADMKITPEQADEVFIILTSCGLDGKITSISESKGAYTVYYGGSSLDVALSDGAVEAVYSGRDMLYPEYHKHNVLMDYDLTVKDVKTGSGDKIGEYAYIRITKAQLQAITEENYKEFVETVVKDSGYNWVAILCDDGTGICFPGSMYYVGTYGKQDTDGSILEDYGAITLDENGGYTYEQF</sequence>
<comment type="caution">
    <text evidence="2">The sequence shown here is derived from an EMBL/GenBank/DDBJ whole genome shotgun (WGS) entry which is preliminary data.</text>
</comment>
<organism evidence="2 3">
    <name type="scientific">Butyricicoccus faecihominis</name>
    <dbReference type="NCBI Taxonomy" id="1712515"/>
    <lineage>
        <taxon>Bacteria</taxon>
        <taxon>Bacillati</taxon>
        <taxon>Bacillota</taxon>
        <taxon>Clostridia</taxon>
        <taxon>Eubacteriales</taxon>
        <taxon>Butyricicoccaceae</taxon>
        <taxon>Butyricicoccus</taxon>
    </lineage>
</organism>
<proteinExistence type="predicted"/>
<protein>
    <submittedName>
        <fullName evidence="2">Uncharacterized protein</fullName>
    </submittedName>
</protein>
<name>A0ABQ1DWI3_9FIRM</name>
<keyword evidence="1" id="KW-0732">Signal</keyword>
<dbReference type="Proteomes" id="UP000620147">
    <property type="component" value="Unassembled WGS sequence"/>
</dbReference>
<dbReference type="EMBL" id="BLYJ01000002">
    <property type="protein sequence ID" value="GFO87080.1"/>
    <property type="molecule type" value="Genomic_DNA"/>
</dbReference>
<feature type="chain" id="PRO_5047399858" evidence="1">
    <location>
        <begin position="22"/>
        <end position="230"/>
    </location>
</feature>
<dbReference type="PROSITE" id="PS51257">
    <property type="entry name" value="PROKAR_LIPOPROTEIN"/>
    <property type="match status" value="1"/>
</dbReference>
<evidence type="ECO:0000313" key="2">
    <source>
        <dbReference type="EMBL" id="GFO87080.1"/>
    </source>
</evidence>
<gene>
    <name evidence="2" type="ORF">BUFA31_02440</name>
</gene>
<accession>A0ABQ1DWI3</accession>
<reference evidence="2 3" key="1">
    <citation type="submission" date="2020-06" db="EMBL/GenBank/DDBJ databases">
        <title>Characterization of fructooligosaccharide metabolism and fructooligosaccharide-degrading enzymes in human commensal butyrate producers.</title>
        <authorList>
            <person name="Tanno H."/>
            <person name="Fujii T."/>
            <person name="Hirano K."/>
            <person name="Maeno S."/>
            <person name="Tonozuka T."/>
            <person name="Sakamoto M."/>
            <person name="Ohkuma M."/>
            <person name="Tochio T."/>
            <person name="Endo A."/>
        </authorList>
    </citation>
    <scope>NUCLEOTIDE SEQUENCE [LARGE SCALE GENOMIC DNA]</scope>
    <source>
        <strain evidence="2 3">JCM 31056</strain>
    </source>
</reference>
<feature type="signal peptide" evidence="1">
    <location>
        <begin position="1"/>
        <end position="21"/>
    </location>
</feature>
<dbReference type="RefSeq" id="WP_188886457.1">
    <property type="nucleotide sequence ID" value="NZ_BLYJ01000002.1"/>
</dbReference>